<sequence length="69" mass="7807">MRMYDLRHAHASWLLAGGADIQTVRERLGHASLRATERYLHTLAESDEMARSRPGLVPVDYEQACGNVR</sequence>
<accession>A0A7W9HFP6</accession>
<dbReference type="Proteomes" id="UP000552097">
    <property type="component" value="Unassembled WGS sequence"/>
</dbReference>
<name>A0A7W9HFP6_9PSEU</name>
<dbReference type="AlphaFoldDB" id="A0A7W9HFP6"/>
<dbReference type="GO" id="GO:0006310">
    <property type="term" value="P:DNA recombination"/>
    <property type="evidence" value="ECO:0007669"/>
    <property type="project" value="UniProtKB-KW"/>
</dbReference>
<proteinExistence type="predicted"/>
<dbReference type="EMBL" id="JACHMO010000001">
    <property type="protein sequence ID" value="MBB5801144.1"/>
    <property type="molecule type" value="Genomic_DNA"/>
</dbReference>
<dbReference type="PROSITE" id="PS51898">
    <property type="entry name" value="TYR_RECOMBINASE"/>
    <property type="match status" value="1"/>
</dbReference>
<dbReference type="GO" id="GO:0015074">
    <property type="term" value="P:DNA integration"/>
    <property type="evidence" value="ECO:0007669"/>
    <property type="project" value="InterPro"/>
</dbReference>
<organism evidence="3 4">
    <name type="scientific">Saccharothrix ecbatanensis</name>
    <dbReference type="NCBI Taxonomy" id="1105145"/>
    <lineage>
        <taxon>Bacteria</taxon>
        <taxon>Bacillati</taxon>
        <taxon>Actinomycetota</taxon>
        <taxon>Actinomycetes</taxon>
        <taxon>Pseudonocardiales</taxon>
        <taxon>Pseudonocardiaceae</taxon>
        <taxon>Saccharothrix</taxon>
    </lineage>
</organism>
<dbReference type="InterPro" id="IPR011010">
    <property type="entry name" value="DNA_brk_join_enz"/>
</dbReference>
<evidence type="ECO:0000313" key="4">
    <source>
        <dbReference type="Proteomes" id="UP000552097"/>
    </source>
</evidence>
<evidence type="ECO:0000256" key="1">
    <source>
        <dbReference type="ARBA" id="ARBA00023172"/>
    </source>
</evidence>
<keyword evidence="4" id="KW-1185">Reference proteome</keyword>
<dbReference type="Pfam" id="PF00589">
    <property type="entry name" value="Phage_integrase"/>
    <property type="match status" value="1"/>
</dbReference>
<reference evidence="3 4" key="1">
    <citation type="submission" date="2020-08" db="EMBL/GenBank/DDBJ databases">
        <title>Sequencing the genomes of 1000 actinobacteria strains.</title>
        <authorList>
            <person name="Klenk H.-P."/>
        </authorList>
    </citation>
    <scope>NUCLEOTIDE SEQUENCE [LARGE SCALE GENOMIC DNA]</scope>
    <source>
        <strain evidence="3 4">DSM 45486</strain>
    </source>
</reference>
<dbReference type="Gene3D" id="1.10.443.10">
    <property type="entry name" value="Intergrase catalytic core"/>
    <property type="match status" value="1"/>
</dbReference>
<evidence type="ECO:0000259" key="2">
    <source>
        <dbReference type="PROSITE" id="PS51898"/>
    </source>
</evidence>
<gene>
    <name evidence="3" type="ORF">F4560_000912</name>
</gene>
<dbReference type="SUPFAM" id="SSF56349">
    <property type="entry name" value="DNA breaking-rejoining enzymes"/>
    <property type="match status" value="1"/>
</dbReference>
<feature type="domain" description="Tyr recombinase" evidence="2">
    <location>
        <begin position="1"/>
        <end position="52"/>
    </location>
</feature>
<dbReference type="GO" id="GO:0003677">
    <property type="term" value="F:DNA binding"/>
    <property type="evidence" value="ECO:0007669"/>
    <property type="project" value="InterPro"/>
</dbReference>
<comment type="caution">
    <text evidence="3">The sequence shown here is derived from an EMBL/GenBank/DDBJ whole genome shotgun (WGS) entry which is preliminary data.</text>
</comment>
<protein>
    <submittedName>
        <fullName evidence="3">Site-specific recombinase XerD</fullName>
    </submittedName>
</protein>
<dbReference type="InterPro" id="IPR013762">
    <property type="entry name" value="Integrase-like_cat_sf"/>
</dbReference>
<keyword evidence="1" id="KW-0233">DNA recombination</keyword>
<dbReference type="InterPro" id="IPR002104">
    <property type="entry name" value="Integrase_catalytic"/>
</dbReference>
<evidence type="ECO:0000313" key="3">
    <source>
        <dbReference type="EMBL" id="MBB5801144.1"/>
    </source>
</evidence>